<dbReference type="EMBL" id="JXBY01000025">
    <property type="protein sequence ID" value="KJY54557.1"/>
    <property type="molecule type" value="Genomic_DNA"/>
</dbReference>
<dbReference type="Gene3D" id="1.10.260.40">
    <property type="entry name" value="lambda repressor-like DNA-binding domains"/>
    <property type="match status" value="1"/>
</dbReference>
<sequence>MATIKDIASKSGVSVGSISRYLNGIHLKKENEEKIKQAIKELHYIPNQTAKSLKMNKSFSIGILVDNMDNFYSSQLIAALEQLFDHAGYFLLLTSHRNNEKTFEFKLAKLIERSVDALIILKAETKWQSFQKVGQLPLPVVSVEASLPDKKVPEIMSADMMASQKVVTKILQKRNKPAFLIPTESDYVLQQRLAGINAACKSMRVTLTPDQVIYVNYGTTEAYEAVAGLNKKGFDSIFVTNYTNAIQVVQGVRDCGKKVGTDIAVAGFGYSHLLQNMKLPVTLIKQPVEKVAEKVAETVLKLLDHQKVEKQVFIQDKIFWQKELQDE</sequence>
<dbReference type="GO" id="GO:0000976">
    <property type="term" value="F:transcription cis-regulatory region binding"/>
    <property type="evidence" value="ECO:0007669"/>
    <property type="project" value="TreeGrafter"/>
</dbReference>
<evidence type="ECO:0000313" key="6">
    <source>
        <dbReference type="Proteomes" id="UP000033533"/>
    </source>
</evidence>
<dbReference type="CDD" id="cd01392">
    <property type="entry name" value="HTH_LacI"/>
    <property type="match status" value="1"/>
</dbReference>
<dbReference type="SUPFAM" id="SSF53822">
    <property type="entry name" value="Periplasmic binding protein-like I"/>
    <property type="match status" value="1"/>
</dbReference>
<keyword evidence="2" id="KW-0238">DNA-binding</keyword>
<feature type="domain" description="HTH lacI-type" evidence="4">
    <location>
        <begin position="2"/>
        <end position="55"/>
    </location>
</feature>
<dbReference type="PATRIC" id="fig|1218493.3.peg.1656"/>
<keyword evidence="3" id="KW-0804">Transcription</keyword>
<dbReference type="Gene3D" id="3.40.50.2300">
    <property type="match status" value="2"/>
</dbReference>
<dbReference type="CDD" id="cd06267">
    <property type="entry name" value="PBP1_LacI_sugar_binding-like"/>
    <property type="match status" value="1"/>
</dbReference>
<protein>
    <recommendedName>
        <fullName evidence="4">HTH lacI-type domain-containing protein</fullName>
    </recommendedName>
</protein>
<organism evidence="5 6">
    <name type="scientific">Lactobacillus kullabergensis</name>
    <dbReference type="NCBI Taxonomy" id="1218493"/>
    <lineage>
        <taxon>Bacteria</taxon>
        <taxon>Bacillati</taxon>
        <taxon>Bacillota</taxon>
        <taxon>Bacilli</taxon>
        <taxon>Lactobacillales</taxon>
        <taxon>Lactobacillaceae</taxon>
        <taxon>Lactobacillus</taxon>
    </lineage>
</organism>
<dbReference type="PROSITE" id="PS50932">
    <property type="entry name" value="HTH_LACI_2"/>
    <property type="match status" value="1"/>
</dbReference>
<evidence type="ECO:0000256" key="2">
    <source>
        <dbReference type="ARBA" id="ARBA00023125"/>
    </source>
</evidence>
<accession>A0A0F4L6T7</accession>
<dbReference type="PANTHER" id="PTHR30146">
    <property type="entry name" value="LACI-RELATED TRANSCRIPTIONAL REPRESSOR"/>
    <property type="match status" value="1"/>
</dbReference>
<evidence type="ECO:0000259" key="4">
    <source>
        <dbReference type="PROSITE" id="PS50932"/>
    </source>
</evidence>
<dbReference type="PROSITE" id="PS00356">
    <property type="entry name" value="HTH_LACI_1"/>
    <property type="match status" value="1"/>
</dbReference>
<dbReference type="SMART" id="SM00354">
    <property type="entry name" value="HTH_LACI"/>
    <property type="match status" value="1"/>
</dbReference>
<dbReference type="Pfam" id="PF13377">
    <property type="entry name" value="Peripla_BP_3"/>
    <property type="match status" value="1"/>
</dbReference>
<evidence type="ECO:0000256" key="1">
    <source>
        <dbReference type="ARBA" id="ARBA00023015"/>
    </source>
</evidence>
<dbReference type="Pfam" id="PF00356">
    <property type="entry name" value="LacI"/>
    <property type="match status" value="1"/>
</dbReference>
<dbReference type="InterPro" id="IPR046335">
    <property type="entry name" value="LacI/GalR-like_sensor"/>
</dbReference>
<dbReference type="STRING" id="1218493.JF76_15820"/>
<reference evidence="5 6" key="1">
    <citation type="submission" date="2014-12" db="EMBL/GenBank/DDBJ databases">
        <title>Comparative genomics of the lactic acid bacteria isolated from the honey bee gut.</title>
        <authorList>
            <person name="Ellegaard K.M."/>
            <person name="Tamarit D."/>
            <person name="Javelind E."/>
            <person name="Olofsson T."/>
            <person name="Andersson S.G."/>
            <person name="Vasquez A."/>
        </authorList>
    </citation>
    <scope>NUCLEOTIDE SEQUENCE [LARGE SCALE GENOMIC DNA]</scope>
    <source>
        <strain evidence="5 6">Biut2</strain>
    </source>
</reference>
<proteinExistence type="predicted"/>
<dbReference type="AlphaFoldDB" id="A0A0F4L6T7"/>
<name>A0A0F4L6T7_9LACO</name>
<dbReference type="SUPFAM" id="SSF47413">
    <property type="entry name" value="lambda repressor-like DNA-binding domains"/>
    <property type="match status" value="1"/>
</dbReference>
<evidence type="ECO:0000313" key="5">
    <source>
        <dbReference type="EMBL" id="KJY54557.1"/>
    </source>
</evidence>
<keyword evidence="1" id="KW-0805">Transcription regulation</keyword>
<dbReference type="OrthoDB" id="1639518at2"/>
<dbReference type="InterPro" id="IPR028082">
    <property type="entry name" value="Peripla_BP_I"/>
</dbReference>
<dbReference type="PANTHER" id="PTHR30146:SF109">
    <property type="entry name" value="HTH-TYPE TRANSCRIPTIONAL REGULATOR GALS"/>
    <property type="match status" value="1"/>
</dbReference>
<dbReference type="RefSeq" id="WP_045928563.1">
    <property type="nucleotide sequence ID" value="NZ_JBHSZS010000026.1"/>
</dbReference>
<comment type="caution">
    <text evidence="5">The sequence shown here is derived from an EMBL/GenBank/DDBJ whole genome shotgun (WGS) entry which is preliminary data.</text>
</comment>
<dbReference type="InterPro" id="IPR010982">
    <property type="entry name" value="Lambda_DNA-bd_dom_sf"/>
</dbReference>
<dbReference type="Proteomes" id="UP000033533">
    <property type="component" value="Unassembled WGS sequence"/>
</dbReference>
<evidence type="ECO:0000256" key="3">
    <source>
        <dbReference type="ARBA" id="ARBA00023163"/>
    </source>
</evidence>
<gene>
    <name evidence="5" type="ORF">JF76_15820</name>
</gene>
<dbReference type="GO" id="GO:0003700">
    <property type="term" value="F:DNA-binding transcription factor activity"/>
    <property type="evidence" value="ECO:0007669"/>
    <property type="project" value="TreeGrafter"/>
</dbReference>
<dbReference type="InterPro" id="IPR000843">
    <property type="entry name" value="HTH_LacI"/>
</dbReference>
<dbReference type="HOGENOM" id="CLU_037628_6_0_9"/>